<evidence type="ECO:0000313" key="1">
    <source>
        <dbReference type="EMBL" id="ENN90791.1"/>
    </source>
</evidence>
<reference evidence="1 2" key="1">
    <citation type="journal article" date="2013" name="PLoS Genet.">
        <title>A gene transfer agent and a dynamic repertoire of secretion systems hold the keys to the explosive radiation of the emerging pathogen Bartonella.</title>
        <authorList>
            <person name="Guy L."/>
            <person name="Nystedt B."/>
            <person name="Toft C."/>
            <person name="Zaremba-Niedzwiedzka K."/>
            <person name="Berglund E.C."/>
            <person name="Granberg F."/>
            <person name="Naslund K."/>
            <person name="Eriksson A.S."/>
            <person name="Andersson S.G."/>
        </authorList>
    </citation>
    <scope>NUCLEOTIDE SEQUENCE [LARGE SCALE GENOMIC DNA]</scope>
    <source>
        <strain evidence="1 2">91-4</strain>
    </source>
</reference>
<dbReference type="HOGENOM" id="CLU_2271863_0_0_5"/>
<dbReference type="Gene3D" id="2.160.20.20">
    <property type="match status" value="1"/>
</dbReference>
<protein>
    <recommendedName>
        <fullName evidence="3">Autotransporter</fullName>
    </recommendedName>
</protein>
<gene>
    <name evidence="1" type="ORF">BBbe_10330</name>
</gene>
<name>N6VBX3_9HYPH</name>
<organism evidence="1 2">
    <name type="scientific">Bartonella bovis 91-4</name>
    <dbReference type="NCBI Taxonomy" id="1094491"/>
    <lineage>
        <taxon>Bacteria</taxon>
        <taxon>Pseudomonadati</taxon>
        <taxon>Pseudomonadota</taxon>
        <taxon>Alphaproteobacteria</taxon>
        <taxon>Hyphomicrobiales</taxon>
        <taxon>Bartonellaceae</taxon>
        <taxon>Bartonella</taxon>
    </lineage>
</organism>
<proteinExistence type="predicted"/>
<accession>N6VBX3</accession>
<dbReference type="EMBL" id="AGWA01000011">
    <property type="protein sequence ID" value="ENN90791.1"/>
    <property type="molecule type" value="Genomic_DNA"/>
</dbReference>
<dbReference type="AlphaFoldDB" id="N6VBX3"/>
<sequence length="102" mass="10524">MIMESSKTLTMNMVTISGVEKGVEVKKGGTLTIKDGTITFKDGKDNYGVKVGSGVTDASLTNVTIEGTGSGKGVIKEGTGEMMMTKVDVLNVEKGVYATGGI</sequence>
<dbReference type="Proteomes" id="UP000014038">
    <property type="component" value="Chromosome"/>
</dbReference>
<keyword evidence="2" id="KW-1185">Reference proteome</keyword>
<dbReference type="STRING" id="1094491.BBbe_10330"/>
<comment type="caution">
    <text evidence="1">The sequence shown here is derived from an EMBL/GenBank/DDBJ whole genome shotgun (WGS) entry which is preliminary data.</text>
</comment>
<evidence type="ECO:0008006" key="3">
    <source>
        <dbReference type="Google" id="ProtNLM"/>
    </source>
</evidence>
<evidence type="ECO:0000313" key="2">
    <source>
        <dbReference type="Proteomes" id="UP000014038"/>
    </source>
</evidence>
<dbReference type="InterPro" id="IPR012332">
    <property type="entry name" value="Autotransporter_pectin_lyase_C"/>
</dbReference>